<gene>
    <name evidence="3" type="ORF">BSL78_03360</name>
</gene>
<feature type="domain" description="Fibrinogen C-terminal" evidence="2">
    <location>
        <begin position="52"/>
        <end position="179"/>
    </location>
</feature>
<keyword evidence="1" id="KW-1133">Transmembrane helix</keyword>
<reference evidence="3 4" key="1">
    <citation type="journal article" date="2017" name="PLoS Biol.">
        <title>The sea cucumber genome provides insights into morphological evolution and visceral regeneration.</title>
        <authorList>
            <person name="Zhang X."/>
            <person name="Sun L."/>
            <person name="Yuan J."/>
            <person name="Sun Y."/>
            <person name="Gao Y."/>
            <person name="Zhang L."/>
            <person name="Li S."/>
            <person name="Dai H."/>
            <person name="Hamel J.F."/>
            <person name="Liu C."/>
            <person name="Yu Y."/>
            <person name="Liu S."/>
            <person name="Lin W."/>
            <person name="Guo K."/>
            <person name="Jin S."/>
            <person name="Xu P."/>
            <person name="Storey K.B."/>
            <person name="Huan P."/>
            <person name="Zhang T."/>
            <person name="Zhou Y."/>
            <person name="Zhang J."/>
            <person name="Lin C."/>
            <person name="Li X."/>
            <person name="Xing L."/>
            <person name="Huo D."/>
            <person name="Sun M."/>
            <person name="Wang L."/>
            <person name="Mercier A."/>
            <person name="Li F."/>
            <person name="Yang H."/>
            <person name="Xiang J."/>
        </authorList>
    </citation>
    <scope>NUCLEOTIDE SEQUENCE [LARGE SCALE GENOMIC DNA]</scope>
    <source>
        <strain evidence="3">Shaxun</strain>
        <tissue evidence="3">Muscle</tissue>
    </source>
</reference>
<dbReference type="PANTHER" id="PTHR19143:SF458">
    <property type="entry name" value="FIBRINOGEN C-TERMINAL DOMAIN-CONTAINING PROTEIN-RELATED"/>
    <property type="match status" value="1"/>
</dbReference>
<proteinExistence type="predicted"/>
<organism evidence="3 4">
    <name type="scientific">Stichopus japonicus</name>
    <name type="common">Sea cucumber</name>
    <dbReference type="NCBI Taxonomy" id="307972"/>
    <lineage>
        <taxon>Eukaryota</taxon>
        <taxon>Metazoa</taxon>
        <taxon>Echinodermata</taxon>
        <taxon>Eleutherozoa</taxon>
        <taxon>Echinozoa</taxon>
        <taxon>Holothuroidea</taxon>
        <taxon>Aspidochirotacea</taxon>
        <taxon>Aspidochirotida</taxon>
        <taxon>Stichopodidae</taxon>
        <taxon>Apostichopus</taxon>
    </lineage>
</organism>
<evidence type="ECO:0000256" key="1">
    <source>
        <dbReference type="SAM" id="Phobius"/>
    </source>
</evidence>
<comment type="caution">
    <text evidence="3">The sequence shown here is derived from an EMBL/GenBank/DDBJ whole genome shotgun (WGS) entry which is preliminary data.</text>
</comment>
<dbReference type="SUPFAM" id="SSF56496">
    <property type="entry name" value="Fibrinogen C-terminal domain-like"/>
    <property type="match status" value="1"/>
</dbReference>
<protein>
    <submittedName>
        <fullName evidence="3">Fibrinogen-like protein A</fullName>
    </submittedName>
</protein>
<dbReference type="AlphaFoldDB" id="A0A2G8LHG3"/>
<keyword evidence="4" id="KW-1185">Reference proteome</keyword>
<dbReference type="Pfam" id="PF00147">
    <property type="entry name" value="Fibrinogen_C"/>
    <property type="match status" value="1"/>
</dbReference>
<keyword evidence="1" id="KW-0812">Transmembrane</keyword>
<dbReference type="Gene3D" id="3.90.215.10">
    <property type="entry name" value="Gamma Fibrinogen, chain A, domain 1"/>
    <property type="match status" value="1"/>
</dbReference>
<dbReference type="Proteomes" id="UP000230750">
    <property type="component" value="Unassembled WGS sequence"/>
</dbReference>
<dbReference type="STRING" id="307972.A0A2G8LHG3"/>
<evidence type="ECO:0000313" key="4">
    <source>
        <dbReference type="Proteomes" id="UP000230750"/>
    </source>
</evidence>
<dbReference type="InterPro" id="IPR014716">
    <property type="entry name" value="Fibrinogen_a/b/g_C_1"/>
</dbReference>
<dbReference type="InterPro" id="IPR050373">
    <property type="entry name" value="Fibrinogen_C-term_domain"/>
</dbReference>
<evidence type="ECO:0000313" key="3">
    <source>
        <dbReference type="EMBL" id="PIK59698.1"/>
    </source>
</evidence>
<sequence>MMVVPAWNSAFLFVLVYPSFMIFVLSATRGQTVNQLKDERQTVTGVEEARKVFQRRIDGSIDFYRNWNDYTQGFGFLHREFWLGNEKLSFLTNQNDYSLRVDVTDIHGNSYFAKYELFRISDENGKYRLVNIDDYDSSSTTGDDKLSWHKNMSFSTYDRDNDNWTDFNCAERHKGAWWFGELNDDEASGCVTEHGYCERFPNGDGCAECGNVHLNADFDGSTRGTNIFWDSMTGDDNDCGLHYTEMKLRPKI</sequence>
<dbReference type="SMART" id="SM00186">
    <property type="entry name" value="FBG"/>
    <property type="match status" value="1"/>
</dbReference>
<feature type="transmembrane region" description="Helical" evidence="1">
    <location>
        <begin position="6"/>
        <end position="27"/>
    </location>
</feature>
<accession>A0A2G8LHG3</accession>
<name>A0A2G8LHG3_STIJA</name>
<dbReference type="GO" id="GO:0005615">
    <property type="term" value="C:extracellular space"/>
    <property type="evidence" value="ECO:0007669"/>
    <property type="project" value="TreeGrafter"/>
</dbReference>
<keyword evidence="1" id="KW-0472">Membrane</keyword>
<dbReference type="PROSITE" id="PS51406">
    <property type="entry name" value="FIBRINOGEN_C_2"/>
    <property type="match status" value="1"/>
</dbReference>
<dbReference type="InterPro" id="IPR002181">
    <property type="entry name" value="Fibrinogen_a/b/g_C_dom"/>
</dbReference>
<dbReference type="PANTHER" id="PTHR19143">
    <property type="entry name" value="FIBRINOGEN/TENASCIN/ANGIOPOEITIN"/>
    <property type="match status" value="1"/>
</dbReference>
<dbReference type="EMBL" id="MRZV01000075">
    <property type="protein sequence ID" value="PIK59698.1"/>
    <property type="molecule type" value="Genomic_DNA"/>
</dbReference>
<dbReference type="InterPro" id="IPR036056">
    <property type="entry name" value="Fibrinogen-like_C"/>
</dbReference>
<evidence type="ECO:0000259" key="2">
    <source>
        <dbReference type="PROSITE" id="PS51406"/>
    </source>
</evidence>